<dbReference type="EMBL" id="CH964154">
    <property type="protein sequence ID" value="EDW79726.1"/>
    <property type="molecule type" value="Genomic_DNA"/>
</dbReference>
<dbReference type="PANTHER" id="PTHR46455">
    <property type="entry name" value="SET AND MYND DOMAIN CONTAINING, ARTHROPOD-SPECIFIC, MEMBER 4, ISOFORM A"/>
    <property type="match status" value="1"/>
</dbReference>
<sequence>MAAVTDDFAKKCQVKHNDTLGRFVVAVDNIRAGETLLVEEPIVILPHLGERRCARCLNLTTNFCSKCQLLPLCEECKDHEERDCQRLADLQLSEEQVQQLQDSQRTEVQSMVKCLLLREHTETRSLYEEMYQMDAQLDARRGTEVWNNYQANVANPLESSGILGKLWQGSDLEKDVELVQRLLAIFDINAFEIRAPESGGSMRGIYRRASLFPHSCMPNLVSAIDDASNGRQLKMYASRFIAAGEILYNCYTNVLLGTQERREILKQGKCFNCNCPRCVDPTELGTHMSSFMCNNCSSTGGYIVLNPETNQWQCLLNPEHTLKREFVANMLERAKEEVFHARDNIYRMELLLAKLSRLLHGNHYVMLDLKQNIAAILRQILQNMAHRPNRKVYERKIRLCQEILLVLKVLAPGINRLKAIALYELANTQAELARKLYTEQELSSTDLLSQLQQTEIMMRESLRMLLFEPLATPEGQLSRSMMRELKELQNDIKILQDGDDVVVR</sequence>
<dbReference type="InParanoid" id="B4N5T7"/>
<dbReference type="InterPro" id="IPR001214">
    <property type="entry name" value="SET_dom"/>
</dbReference>
<dbReference type="KEGG" id="dwi:6646024"/>
<dbReference type="HOGENOM" id="CLU_024539_1_0_1"/>
<dbReference type="PROSITE" id="PS50280">
    <property type="entry name" value="SET"/>
    <property type="match status" value="1"/>
</dbReference>
<reference evidence="2 3" key="1">
    <citation type="journal article" date="2007" name="Nature">
        <title>Evolution of genes and genomes on the Drosophila phylogeny.</title>
        <authorList>
            <consortium name="Drosophila 12 Genomes Consortium"/>
            <person name="Clark A.G."/>
            <person name="Eisen M.B."/>
            <person name="Smith D.R."/>
            <person name="Bergman C.M."/>
            <person name="Oliver B."/>
            <person name="Markow T.A."/>
            <person name="Kaufman T.C."/>
            <person name="Kellis M."/>
            <person name="Gelbart W."/>
            <person name="Iyer V.N."/>
            <person name="Pollard D.A."/>
            <person name="Sackton T.B."/>
            <person name="Larracuente A.M."/>
            <person name="Singh N.D."/>
            <person name="Abad J.P."/>
            <person name="Abt D.N."/>
            <person name="Adryan B."/>
            <person name="Aguade M."/>
            <person name="Akashi H."/>
            <person name="Anderson W.W."/>
            <person name="Aquadro C.F."/>
            <person name="Ardell D.H."/>
            <person name="Arguello R."/>
            <person name="Artieri C.G."/>
            <person name="Barbash D.A."/>
            <person name="Barker D."/>
            <person name="Barsanti P."/>
            <person name="Batterham P."/>
            <person name="Batzoglou S."/>
            <person name="Begun D."/>
            <person name="Bhutkar A."/>
            <person name="Blanco E."/>
            <person name="Bosak S.A."/>
            <person name="Bradley R.K."/>
            <person name="Brand A.D."/>
            <person name="Brent M.R."/>
            <person name="Brooks A.N."/>
            <person name="Brown R.H."/>
            <person name="Butlin R.K."/>
            <person name="Caggese C."/>
            <person name="Calvi B.R."/>
            <person name="Bernardo de Carvalho A."/>
            <person name="Caspi A."/>
            <person name="Castrezana S."/>
            <person name="Celniker S.E."/>
            <person name="Chang J.L."/>
            <person name="Chapple C."/>
            <person name="Chatterji S."/>
            <person name="Chinwalla A."/>
            <person name="Civetta A."/>
            <person name="Clifton S.W."/>
            <person name="Comeron J.M."/>
            <person name="Costello J.C."/>
            <person name="Coyne J.A."/>
            <person name="Daub J."/>
            <person name="David R.G."/>
            <person name="Delcher A.L."/>
            <person name="Delehaunty K."/>
            <person name="Do C.B."/>
            <person name="Ebling H."/>
            <person name="Edwards K."/>
            <person name="Eickbush T."/>
            <person name="Evans J.D."/>
            <person name="Filipski A."/>
            <person name="Findeiss S."/>
            <person name="Freyhult E."/>
            <person name="Fulton L."/>
            <person name="Fulton R."/>
            <person name="Garcia A.C."/>
            <person name="Gardiner A."/>
            <person name="Garfield D.A."/>
            <person name="Garvin B.E."/>
            <person name="Gibson G."/>
            <person name="Gilbert D."/>
            <person name="Gnerre S."/>
            <person name="Godfrey J."/>
            <person name="Good R."/>
            <person name="Gotea V."/>
            <person name="Gravely B."/>
            <person name="Greenberg A.J."/>
            <person name="Griffiths-Jones S."/>
            <person name="Gross S."/>
            <person name="Guigo R."/>
            <person name="Gustafson E.A."/>
            <person name="Haerty W."/>
            <person name="Hahn M.W."/>
            <person name="Halligan D.L."/>
            <person name="Halpern A.L."/>
            <person name="Halter G.M."/>
            <person name="Han M.V."/>
            <person name="Heger A."/>
            <person name="Hillier L."/>
            <person name="Hinrichs A.S."/>
            <person name="Holmes I."/>
            <person name="Hoskins R.A."/>
            <person name="Hubisz M.J."/>
            <person name="Hultmark D."/>
            <person name="Huntley M.A."/>
            <person name="Jaffe D.B."/>
            <person name="Jagadeeshan S."/>
            <person name="Jeck W.R."/>
            <person name="Johnson J."/>
            <person name="Jones C.D."/>
            <person name="Jordan W.C."/>
            <person name="Karpen G.H."/>
            <person name="Kataoka E."/>
            <person name="Keightley P.D."/>
            <person name="Kheradpour P."/>
            <person name="Kirkness E.F."/>
            <person name="Koerich L.B."/>
            <person name="Kristiansen K."/>
            <person name="Kudrna D."/>
            <person name="Kulathinal R.J."/>
            <person name="Kumar S."/>
            <person name="Kwok R."/>
            <person name="Lander E."/>
            <person name="Langley C.H."/>
            <person name="Lapoint R."/>
            <person name="Lazzaro B.P."/>
            <person name="Lee S.J."/>
            <person name="Levesque L."/>
            <person name="Li R."/>
            <person name="Lin C.F."/>
            <person name="Lin M.F."/>
            <person name="Lindblad-Toh K."/>
            <person name="Llopart A."/>
            <person name="Long M."/>
            <person name="Low L."/>
            <person name="Lozovsky E."/>
            <person name="Lu J."/>
            <person name="Luo M."/>
            <person name="Machado C.A."/>
            <person name="Makalowski W."/>
            <person name="Marzo M."/>
            <person name="Matsuda M."/>
            <person name="Matzkin L."/>
            <person name="McAllister B."/>
            <person name="McBride C.S."/>
            <person name="McKernan B."/>
            <person name="McKernan K."/>
            <person name="Mendez-Lago M."/>
            <person name="Minx P."/>
            <person name="Mollenhauer M.U."/>
            <person name="Montooth K."/>
            <person name="Mount S.M."/>
            <person name="Mu X."/>
            <person name="Myers E."/>
            <person name="Negre B."/>
            <person name="Newfeld S."/>
            <person name="Nielsen R."/>
            <person name="Noor M.A."/>
            <person name="O'Grady P."/>
            <person name="Pachter L."/>
            <person name="Papaceit M."/>
            <person name="Parisi M.J."/>
            <person name="Parisi M."/>
            <person name="Parts L."/>
            <person name="Pedersen J.S."/>
            <person name="Pesole G."/>
            <person name="Phillippy A.M."/>
            <person name="Ponting C.P."/>
            <person name="Pop M."/>
            <person name="Porcelli D."/>
            <person name="Powell J.R."/>
            <person name="Prohaska S."/>
            <person name="Pruitt K."/>
            <person name="Puig M."/>
            <person name="Quesneville H."/>
            <person name="Ram K.R."/>
            <person name="Rand D."/>
            <person name="Rasmussen M.D."/>
            <person name="Reed L.K."/>
            <person name="Reenan R."/>
            <person name="Reily A."/>
            <person name="Remington K.A."/>
            <person name="Rieger T.T."/>
            <person name="Ritchie M.G."/>
            <person name="Robin C."/>
            <person name="Rogers Y.H."/>
            <person name="Rohde C."/>
            <person name="Rozas J."/>
            <person name="Rubenfield M.J."/>
            <person name="Ruiz A."/>
            <person name="Russo S."/>
            <person name="Salzberg S.L."/>
            <person name="Sanchez-Gracia A."/>
            <person name="Saranga D.J."/>
            <person name="Sato H."/>
            <person name="Schaeffer S.W."/>
            <person name="Schatz M.C."/>
            <person name="Schlenke T."/>
            <person name="Schwartz R."/>
            <person name="Segarra C."/>
            <person name="Singh R.S."/>
            <person name="Sirot L."/>
            <person name="Sirota M."/>
            <person name="Sisneros N.B."/>
            <person name="Smith C.D."/>
            <person name="Smith T.F."/>
            <person name="Spieth J."/>
            <person name="Stage D.E."/>
            <person name="Stark A."/>
            <person name="Stephan W."/>
            <person name="Strausberg R.L."/>
            <person name="Strempel S."/>
            <person name="Sturgill D."/>
            <person name="Sutton G."/>
            <person name="Sutton G.G."/>
            <person name="Tao W."/>
            <person name="Teichmann S."/>
            <person name="Tobari Y.N."/>
            <person name="Tomimura Y."/>
            <person name="Tsolas J.M."/>
            <person name="Valente V.L."/>
            <person name="Venter E."/>
            <person name="Venter J.C."/>
            <person name="Vicario S."/>
            <person name="Vieira F.G."/>
            <person name="Vilella A.J."/>
            <person name="Villasante A."/>
            <person name="Walenz B."/>
            <person name="Wang J."/>
            <person name="Wasserman M."/>
            <person name="Watts T."/>
            <person name="Wilson D."/>
            <person name="Wilson R.K."/>
            <person name="Wing R.A."/>
            <person name="Wolfner M.F."/>
            <person name="Wong A."/>
            <person name="Wong G.K."/>
            <person name="Wu C.I."/>
            <person name="Wu G."/>
            <person name="Yamamoto D."/>
            <person name="Yang H.P."/>
            <person name="Yang S.P."/>
            <person name="Yorke J.A."/>
            <person name="Yoshida K."/>
            <person name="Zdobnov E."/>
            <person name="Zhang P."/>
            <person name="Zhang Y."/>
            <person name="Zimin A.V."/>
            <person name="Baldwin J."/>
            <person name="Abdouelleil A."/>
            <person name="Abdulkadir J."/>
            <person name="Abebe A."/>
            <person name="Abera B."/>
            <person name="Abreu J."/>
            <person name="Acer S.C."/>
            <person name="Aftuck L."/>
            <person name="Alexander A."/>
            <person name="An P."/>
            <person name="Anderson E."/>
            <person name="Anderson S."/>
            <person name="Arachi H."/>
            <person name="Azer M."/>
            <person name="Bachantsang P."/>
            <person name="Barry A."/>
            <person name="Bayul T."/>
            <person name="Berlin A."/>
            <person name="Bessette D."/>
            <person name="Bloom T."/>
            <person name="Blye J."/>
            <person name="Boguslavskiy L."/>
            <person name="Bonnet C."/>
            <person name="Boukhgalter B."/>
            <person name="Bourzgui I."/>
            <person name="Brown A."/>
            <person name="Cahill P."/>
            <person name="Channer S."/>
            <person name="Cheshatsang Y."/>
            <person name="Chuda L."/>
            <person name="Citroen M."/>
            <person name="Collymore A."/>
            <person name="Cooke P."/>
            <person name="Costello M."/>
            <person name="D'Aco K."/>
            <person name="Daza R."/>
            <person name="De Haan G."/>
            <person name="DeGray S."/>
            <person name="DeMaso C."/>
            <person name="Dhargay N."/>
            <person name="Dooley K."/>
            <person name="Dooley E."/>
            <person name="Doricent M."/>
            <person name="Dorje P."/>
            <person name="Dorjee K."/>
            <person name="Dupes A."/>
            <person name="Elong R."/>
            <person name="Falk J."/>
            <person name="Farina A."/>
            <person name="Faro S."/>
            <person name="Ferguson D."/>
            <person name="Fisher S."/>
            <person name="Foley C.D."/>
            <person name="Franke A."/>
            <person name="Friedrich D."/>
            <person name="Gadbois L."/>
            <person name="Gearin G."/>
            <person name="Gearin C.R."/>
            <person name="Giannoukos G."/>
            <person name="Goode T."/>
            <person name="Graham J."/>
            <person name="Grandbois E."/>
            <person name="Grewal S."/>
            <person name="Gyaltsen K."/>
            <person name="Hafez N."/>
            <person name="Hagos B."/>
            <person name="Hall J."/>
            <person name="Henson C."/>
            <person name="Hollinger A."/>
            <person name="Honan T."/>
            <person name="Huard M.D."/>
            <person name="Hughes L."/>
            <person name="Hurhula B."/>
            <person name="Husby M.E."/>
            <person name="Kamat A."/>
            <person name="Kanga B."/>
            <person name="Kashin S."/>
            <person name="Khazanovich D."/>
            <person name="Kisner P."/>
            <person name="Lance K."/>
            <person name="Lara M."/>
            <person name="Lee W."/>
            <person name="Lennon N."/>
            <person name="Letendre F."/>
            <person name="LeVine R."/>
            <person name="Lipovsky A."/>
            <person name="Liu X."/>
            <person name="Liu J."/>
            <person name="Liu S."/>
            <person name="Lokyitsang T."/>
            <person name="Lokyitsang Y."/>
            <person name="Lubonja R."/>
            <person name="Lui A."/>
            <person name="MacDonald P."/>
            <person name="Magnisalis V."/>
            <person name="Maru K."/>
            <person name="Matthews C."/>
            <person name="McCusker W."/>
            <person name="McDonough S."/>
            <person name="Mehta T."/>
            <person name="Meldrim J."/>
            <person name="Meneus L."/>
            <person name="Mihai O."/>
            <person name="Mihalev A."/>
            <person name="Mihova T."/>
            <person name="Mittelman R."/>
            <person name="Mlenga V."/>
            <person name="Montmayeur A."/>
            <person name="Mulrain L."/>
            <person name="Navidi A."/>
            <person name="Naylor J."/>
            <person name="Negash T."/>
            <person name="Nguyen T."/>
            <person name="Nguyen N."/>
            <person name="Nicol R."/>
            <person name="Norbu C."/>
            <person name="Norbu N."/>
            <person name="Novod N."/>
            <person name="O'Neill B."/>
            <person name="Osman S."/>
            <person name="Markiewicz E."/>
            <person name="Oyono O.L."/>
            <person name="Patti C."/>
            <person name="Phunkhang P."/>
            <person name="Pierre F."/>
            <person name="Priest M."/>
            <person name="Raghuraman S."/>
            <person name="Rege F."/>
            <person name="Reyes R."/>
            <person name="Rise C."/>
            <person name="Rogov P."/>
            <person name="Ross K."/>
            <person name="Ryan E."/>
            <person name="Settipalli S."/>
            <person name="Shea T."/>
            <person name="Sherpa N."/>
            <person name="Shi L."/>
            <person name="Shih D."/>
            <person name="Sparrow T."/>
            <person name="Spaulding J."/>
            <person name="Stalker J."/>
            <person name="Stange-Thomann N."/>
            <person name="Stavropoulos S."/>
            <person name="Stone C."/>
            <person name="Strader C."/>
            <person name="Tesfaye S."/>
            <person name="Thomson T."/>
            <person name="Thoulutsang Y."/>
            <person name="Thoulutsang D."/>
            <person name="Topham K."/>
            <person name="Topping I."/>
            <person name="Tsamla T."/>
            <person name="Vassiliev H."/>
            <person name="Vo A."/>
            <person name="Wangchuk T."/>
            <person name="Wangdi T."/>
            <person name="Weiand M."/>
            <person name="Wilkinson J."/>
            <person name="Wilson A."/>
            <person name="Yadav S."/>
            <person name="Young G."/>
            <person name="Yu Q."/>
            <person name="Zembek L."/>
            <person name="Zhong D."/>
            <person name="Zimmer A."/>
            <person name="Zwirko Z."/>
            <person name="Jaffe D.B."/>
            <person name="Alvarez P."/>
            <person name="Brockman W."/>
            <person name="Butler J."/>
            <person name="Chin C."/>
            <person name="Gnerre S."/>
            <person name="Grabherr M."/>
            <person name="Kleber M."/>
            <person name="Mauceli E."/>
            <person name="MacCallum I."/>
        </authorList>
    </citation>
    <scope>NUCLEOTIDE SEQUENCE [LARGE SCALE GENOMIC DNA]</scope>
    <source>
        <strain evidence="3">Tucson 14030-0811.24</strain>
    </source>
</reference>
<dbReference type="GO" id="GO:0008757">
    <property type="term" value="F:S-adenosylmethionine-dependent methyltransferase activity"/>
    <property type="evidence" value="ECO:0007669"/>
    <property type="project" value="UniProtKB-ARBA"/>
</dbReference>
<dbReference type="InterPro" id="IPR053010">
    <property type="entry name" value="SET_SmydA-8"/>
</dbReference>
<accession>B4N5T7</accession>
<name>B4N5T7_DROWI</name>
<dbReference type="CDD" id="cd20071">
    <property type="entry name" value="SET_SMYD"/>
    <property type="match status" value="1"/>
</dbReference>
<protein>
    <recommendedName>
        <fullName evidence="1">SET domain-containing protein</fullName>
    </recommendedName>
</protein>
<organism evidence="2 3">
    <name type="scientific">Drosophila willistoni</name>
    <name type="common">Fruit fly</name>
    <dbReference type="NCBI Taxonomy" id="7260"/>
    <lineage>
        <taxon>Eukaryota</taxon>
        <taxon>Metazoa</taxon>
        <taxon>Ecdysozoa</taxon>
        <taxon>Arthropoda</taxon>
        <taxon>Hexapoda</taxon>
        <taxon>Insecta</taxon>
        <taxon>Pterygota</taxon>
        <taxon>Neoptera</taxon>
        <taxon>Endopterygota</taxon>
        <taxon>Diptera</taxon>
        <taxon>Brachycera</taxon>
        <taxon>Muscomorpha</taxon>
        <taxon>Ephydroidea</taxon>
        <taxon>Drosophilidae</taxon>
        <taxon>Drosophila</taxon>
        <taxon>Sophophora</taxon>
    </lineage>
</organism>
<evidence type="ECO:0000313" key="3">
    <source>
        <dbReference type="Proteomes" id="UP000007798"/>
    </source>
</evidence>
<dbReference type="PhylomeDB" id="B4N5T7"/>
<keyword evidence="3" id="KW-1185">Reference proteome</keyword>
<dbReference type="STRING" id="7260.B4N5T7"/>
<dbReference type="InterPro" id="IPR046341">
    <property type="entry name" value="SET_dom_sf"/>
</dbReference>
<dbReference type="SUPFAM" id="SSF82199">
    <property type="entry name" value="SET domain"/>
    <property type="match status" value="1"/>
</dbReference>
<dbReference type="OMA" id="KCFDCQC"/>
<dbReference type="Gene3D" id="2.170.270.10">
    <property type="entry name" value="SET domain"/>
    <property type="match status" value="1"/>
</dbReference>
<dbReference type="eggNOG" id="KOG2084">
    <property type="taxonomic scope" value="Eukaryota"/>
</dbReference>
<dbReference type="Proteomes" id="UP000007798">
    <property type="component" value="Unassembled WGS sequence"/>
</dbReference>
<dbReference type="OrthoDB" id="77368at2759"/>
<evidence type="ECO:0000259" key="1">
    <source>
        <dbReference type="PROSITE" id="PS50280"/>
    </source>
</evidence>
<feature type="domain" description="SET" evidence="1">
    <location>
        <begin position="10"/>
        <end position="252"/>
    </location>
</feature>
<dbReference type="Gene3D" id="6.10.140.2220">
    <property type="match status" value="1"/>
</dbReference>
<dbReference type="GO" id="GO:0008276">
    <property type="term" value="F:protein methyltransferase activity"/>
    <property type="evidence" value="ECO:0007669"/>
    <property type="project" value="UniProtKB-ARBA"/>
</dbReference>
<dbReference type="GO" id="GO:0008170">
    <property type="term" value="F:N-methyltransferase activity"/>
    <property type="evidence" value="ECO:0007669"/>
    <property type="project" value="UniProtKB-ARBA"/>
</dbReference>
<gene>
    <name evidence="2" type="primary">Dwil\GK17864</name>
    <name evidence="2" type="ORF">Dwil_GK17864</name>
</gene>
<evidence type="ECO:0000313" key="2">
    <source>
        <dbReference type="EMBL" id="EDW79726.1"/>
    </source>
</evidence>
<dbReference type="AlphaFoldDB" id="B4N5T7"/>
<dbReference type="Gene3D" id="1.10.220.160">
    <property type="match status" value="1"/>
</dbReference>
<proteinExistence type="predicted"/>
<dbReference type="Pfam" id="PF00856">
    <property type="entry name" value="SET"/>
    <property type="match status" value="1"/>
</dbReference>
<dbReference type="PANTHER" id="PTHR46455:SF6">
    <property type="entry name" value="RE22408P-RELATED"/>
    <property type="match status" value="1"/>
</dbReference>